<proteinExistence type="predicted"/>
<evidence type="ECO:0000313" key="1">
    <source>
        <dbReference type="EMBL" id="SNR70473.1"/>
    </source>
</evidence>
<organism evidence="1 2">
    <name type="scientific">Halorubrum vacuolatum</name>
    <name type="common">Natronobacterium vacuolatum</name>
    <dbReference type="NCBI Taxonomy" id="63740"/>
    <lineage>
        <taxon>Archaea</taxon>
        <taxon>Methanobacteriati</taxon>
        <taxon>Methanobacteriota</taxon>
        <taxon>Stenosarchaea group</taxon>
        <taxon>Halobacteria</taxon>
        <taxon>Halobacteriales</taxon>
        <taxon>Haloferacaceae</taxon>
        <taxon>Halorubrum</taxon>
    </lineage>
</organism>
<accession>A0A238YIN5</accession>
<evidence type="ECO:0000313" key="2">
    <source>
        <dbReference type="Proteomes" id="UP000198397"/>
    </source>
</evidence>
<protein>
    <submittedName>
        <fullName evidence="1">Uncharacterized protein</fullName>
    </submittedName>
</protein>
<dbReference type="Proteomes" id="UP000198397">
    <property type="component" value="Unassembled WGS sequence"/>
</dbReference>
<dbReference type="AlphaFoldDB" id="A0A238YIN5"/>
<keyword evidence="2" id="KW-1185">Reference proteome</keyword>
<sequence>MNLTGGTSFSGELRYELENYFPEAHYKKAIDQAFNNQAEEELRPDGGSRTQYYWSGEDGVVYHTEAGDELVDPFFGSVEEAERYLENLADLNGKEPYNGLVLRKSGNRKVMEATEVLTEQSGLTDW</sequence>
<reference evidence="1 2" key="1">
    <citation type="submission" date="2017-06" db="EMBL/GenBank/DDBJ databases">
        <authorList>
            <person name="Kim H.J."/>
            <person name="Triplett B.A."/>
        </authorList>
    </citation>
    <scope>NUCLEOTIDE SEQUENCE [LARGE SCALE GENOMIC DNA]</scope>
    <source>
        <strain evidence="1 2">DSM 8800</strain>
    </source>
</reference>
<dbReference type="EMBL" id="FZNQ01000044">
    <property type="protein sequence ID" value="SNR70473.1"/>
    <property type="molecule type" value="Genomic_DNA"/>
</dbReference>
<name>A0A238YIN5_HALVU</name>
<gene>
    <name evidence="1" type="ORF">SAMN06264855_1445</name>
</gene>